<evidence type="ECO:0000313" key="2">
    <source>
        <dbReference type="Proteomes" id="UP000059680"/>
    </source>
</evidence>
<sequence>MGSPFWHQTLCCSHQAVSKHGMRILPRRAACQGICPGKGHRFRVRAWQPIFSPQHLFLQSHQVLKCHLHPEMKYISDKAYIIKILHLNPQDRWKEPNQQEVFCHKLYKHVEEPTRIANQKIFRLFGNAANEIKENLGLRIAA</sequence>
<name>A0A0P0WR47_ORYSJ</name>
<dbReference type="Proteomes" id="UP000059680">
    <property type="component" value="Chromosome 5"/>
</dbReference>
<protein>
    <submittedName>
        <fullName evidence="1">Os05g0569750 protein</fullName>
    </submittedName>
</protein>
<keyword evidence="2" id="KW-1185">Reference proteome</keyword>
<dbReference type="Gramene" id="Os05t0569750-00">
    <property type="protein sequence ID" value="Os05t0569750-00"/>
    <property type="gene ID" value="Os05g0569750"/>
</dbReference>
<reference evidence="2" key="1">
    <citation type="journal article" date="2005" name="Nature">
        <title>The map-based sequence of the rice genome.</title>
        <authorList>
            <consortium name="International rice genome sequencing project (IRGSP)"/>
            <person name="Matsumoto T."/>
            <person name="Wu J."/>
            <person name="Kanamori H."/>
            <person name="Katayose Y."/>
            <person name="Fujisawa M."/>
            <person name="Namiki N."/>
            <person name="Mizuno H."/>
            <person name="Yamamoto K."/>
            <person name="Antonio B.A."/>
            <person name="Baba T."/>
            <person name="Sakata K."/>
            <person name="Nagamura Y."/>
            <person name="Aoki H."/>
            <person name="Arikawa K."/>
            <person name="Arita K."/>
            <person name="Bito T."/>
            <person name="Chiden Y."/>
            <person name="Fujitsuka N."/>
            <person name="Fukunaka R."/>
            <person name="Hamada M."/>
            <person name="Harada C."/>
            <person name="Hayashi A."/>
            <person name="Hijishita S."/>
            <person name="Honda M."/>
            <person name="Hosokawa S."/>
            <person name="Ichikawa Y."/>
            <person name="Idonuma A."/>
            <person name="Iijima M."/>
            <person name="Ikeda M."/>
            <person name="Ikeno M."/>
            <person name="Ito K."/>
            <person name="Ito S."/>
            <person name="Ito T."/>
            <person name="Ito Y."/>
            <person name="Ito Y."/>
            <person name="Iwabuchi A."/>
            <person name="Kamiya K."/>
            <person name="Karasawa W."/>
            <person name="Kurita K."/>
            <person name="Katagiri S."/>
            <person name="Kikuta A."/>
            <person name="Kobayashi H."/>
            <person name="Kobayashi N."/>
            <person name="Machita K."/>
            <person name="Maehara T."/>
            <person name="Masukawa M."/>
            <person name="Mizubayashi T."/>
            <person name="Mukai Y."/>
            <person name="Nagasaki H."/>
            <person name="Nagata Y."/>
            <person name="Naito S."/>
            <person name="Nakashima M."/>
            <person name="Nakama Y."/>
            <person name="Nakamichi Y."/>
            <person name="Nakamura M."/>
            <person name="Meguro A."/>
            <person name="Negishi M."/>
            <person name="Ohta I."/>
            <person name="Ohta T."/>
            <person name="Okamoto M."/>
            <person name="Ono N."/>
            <person name="Saji S."/>
            <person name="Sakaguchi M."/>
            <person name="Sakai K."/>
            <person name="Shibata M."/>
            <person name="Shimokawa T."/>
            <person name="Song J."/>
            <person name="Takazaki Y."/>
            <person name="Terasawa K."/>
            <person name="Tsugane M."/>
            <person name="Tsuji K."/>
            <person name="Ueda S."/>
            <person name="Waki K."/>
            <person name="Yamagata H."/>
            <person name="Yamamoto M."/>
            <person name="Yamamoto S."/>
            <person name="Yamane H."/>
            <person name="Yoshiki S."/>
            <person name="Yoshihara R."/>
            <person name="Yukawa K."/>
            <person name="Zhong H."/>
            <person name="Yano M."/>
            <person name="Yuan Q."/>
            <person name="Ouyang S."/>
            <person name="Liu J."/>
            <person name="Jones K.M."/>
            <person name="Gansberger K."/>
            <person name="Moffat K."/>
            <person name="Hill J."/>
            <person name="Bera J."/>
            <person name="Fadrosh D."/>
            <person name="Jin S."/>
            <person name="Johri S."/>
            <person name="Kim M."/>
            <person name="Overton L."/>
            <person name="Reardon M."/>
            <person name="Tsitrin T."/>
            <person name="Vuong H."/>
            <person name="Weaver B."/>
            <person name="Ciecko A."/>
            <person name="Tallon L."/>
            <person name="Jackson J."/>
            <person name="Pai G."/>
            <person name="Aken S.V."/>
            <person name="Utterback T."/>
            <person name="Reidmuller S."/>
            <person name="Feldblyum T."/>
            <person name="Hsiao J."/>
            <person name="Zismann V."/>
            <person name="Iobst S."/>
            <person name="de Vazeille A.R."/>
            <person name="Buell C.R."/>
            <person name="Ying K."/>
            <person name="Li Y."/>
            <person name="Lu T."/>
            <person name="Huang Y."/>
            <person name="Zhao Q."/>
            <person name="Feng Q."/>
            <person name="Zhang L."/>
            <person name="Zhu J."/>
            <person name="Weng Q."/>
            <person name="Mu J."/>
            <person name="Lu Y."/>
            <person name="Fan D."/>
            <person name="Liu Y."/>
            <person name="Guan J."/>
            <person name="Zhang Y."/>
            <person name="Yu S."/>
            <person name="Liu X."/>
            <person name="Zhang Y."/>
            <person name="Hong G."/>
            <person name="Han B."/>
            <person name="Choisne N."/>
            <person name="Demange N."/>
            <person name="Orjeda G."/>
            <person name="Samain S."/>
            <person name="Cattolico L."/>
            <person name="Pelletier E."/>
            <person name="Couloux A."/>
            <person name="Segurens B."/>
            <person name="Wincker P."/>
            <person name="D'Hont A."/>
            <person name="Scarpelli C."/>
            <person name="Weissenbach J."/>
            <person name="Salanoubat M."/>
            <person name="Quetier F."/>
            <person name="Yu Y."/>
            <person name="Kim H.R."/>
            <person name="Rambo T."/>
            <person name="Currie J."/>
            <person name="Collura K."/>
            <person name="Luo M."/>
            <person name="Yang T."/>
            <person name="Ammiraju J.S.S."/>
            <person name="Engler F."/>
            <person name="Soderlund C."/>
            <person name="Wing R.A."/>
            <person name="Palmer L.E."/>
            <person name="de la Bastide M."/>
            <person name="Spiegel L."/>
            <person name="Nascimento L."/>
            <person name="Zutavern T."/>
            <person name="O'Shaughnessy A."/>
            <person name="Dike S."/>
            <person name="Dedhia N."/>
            <person name="Preston R."/>
            <person name="Balija V."/>
            <person name="McCombie W.R."/>
            <person name="Chow T."/>
            <person name="Chen H."/>
            <person name="Chung M."/>
            <person name="Chen C."/>
            <person name="Shaw J."/>
            <person name="Wu H."/>
            <person name="Hsiao K."/>
            <person name="Chao Y."/>
            <person name="Chu M."/>
            <person name="Cheng C."/>
            <person name="Hour A."/>
            <person name="Lee P."/>
            <person name="Lin S."/>
            <person name="Lin Y."/>
            <person name="Liou J."/>
            <person name="Liu S."/>
            <person name="Hsing Y."/>
            <person name="Raghuvanshi S."/>
            <person name="Mohanty A."/>
            <person name="Bharti A.K."/>
            <person name="Gaur A."/>
            <person name="Gupta V."/>
            <person name="Kumar D."/>
            <person name="Ravi V."/>
            <person name="Vij S."/>
            <person name="Kapur A."/>
            <person name="Khurana P."/>
            <person name="Khurana P."/>
            <person name="Khurana J.P."/>
            <person name="Tyagi A.K."/>
            <person name="Gaikwad K."/>
            <person name="Singh A."/>
            <person name="Dalal V."/>
            <person name="Srivastava S."/>
            <person name="Dixit A."/>
            <person name="Pal A.K."/>
            <person name="Ghazi I.A."/>
            <person name="Yadav M."/>
            <person name="Pandit A."/>
            <person name="Bhargava A."/>
            <person name="Sureshbabu K."/>
            <person name="Batra K."/>
            <person name="Sharma T.R."/>
            <person name="Mohapatra T."/>
            <person name="Singh N.K."/>
            <person name="Messing J."/>
            <person name="Nelson A.B."/>
            <person name="Fuks G."/>
            <person name="Kavchok S."/>
            <person name="Keizer G."/>
            <person name="Linton E."/>
            <person name="Llaca V."/>
            <person name="Song R."/>
            <person name="Tanyolac B."/>
            <person name="Young S."/>
            <person name="Ho-Il K."/>
            <person name="Hahn J.H."/>
            <person name="Sangsakoo G."/>
            <person name="Vanavichit A."/>
            <person name="de Mattos Luiz.A.T."/>
            <person name="Zimmer P.D."/>
            <person name="Malone G."/>
            <person name="Dellagostin O."/>
            <person name="de Oliveira A.C."/>
            <person name="Bevan M."/>
            <person name="Bancroft I."/>
            <person name="Minx P."/>
            <person name="Cordum H."/>
            <person name="Wilson R."/>
            <person name="Cheng Z."/>
            <person name="Jin W."/>
            <person name="Jiang J."/>
            <person name="Leong S.A."/>
            <person name="Iwama H."/>
            <person name="Gojobori T."/>
            <person name="Itoh T."/>
            <person name="Niimura Y."/>
            <person name="Fujii Y."/>
            <person name="Habara T."/>
            <person name="Sakai H."/>
            <person name="Sato Y."/>
            <person name="Wilson G."/>
            <person name="Kumar K."/>
            <person name="McCouch S."/>
            <person name="Juretic N."/>
            <person name="Hoen D."/>
            <person name="Wright S."/>
            <person name="Bruskiewich R."/>
            <person name="Bureau T."/>
            <person name="Miyao A."/>
            <person name="Hirochika H."/>
            <person name="Nishikawa T."/>
            <person name="Kadowaki K."/>
            <person name="Sugiura M."/>
            <person name="Burr B."/>
            <person name="Sasaki T."/>
        </authorList>
    </citation>
    <scope>NUCLEOTIDE SEQUENCE [LARGE SCALE GENOMIC DNA]</scope>
    <source>
        <strain evidence="2">cv. Nipponbare</strain>
    </source>
</reference>
<reference evidence="1 2" key="2">
    <citation type="journal article" date="2013" name="Plant Cell Physiol.">
        <title>Rice Annotation Project Database (RAP-DB): an integrative and interactive database for rice genomics.</title>
        <authorList>
            <person name="Sakai H."/>
            <person name="Lee S.S."/>
            <person name="Tanaka T."/>
            <person name="Numa H."/>
            <person name="Kim J."/>
            <person name="Kawahara Y."/>
            <person name="Wakimoto H."/>
            <person name="Yang C.C."/>
            <person name="Iwamoto M."/>
            <person name="Abe T."/>
            <person name="Yamada Y."/>
            <person name="Muto A."/>
            <person name="Inokuchi H."/>
            <person name="Ikemura T."/>
            <person name="Matsumoto T."/>
            <person name="Sasaki T."/>
            <person name="Itoh T."/>
        </authorList>
    </citation>
    <scope>NUCLEOTIDE SEQUENCE [LARGE SCALE GENOMIC DNA]</scope>
    <source>
        <strain evidence="2">cv. Nipponbare</strain>
    </source>
</reference>
<gene>
    <name evidence="1" type="ordered locus">Os05g0569750</name>
    <name evidence="1" type="ORF">OSNPB_050569750</name>
</gene>
<dbReference type="AlphaFoldDB" id="A0A0P0WR47"/>
<dbReference type="InParanoid" id="A0A0P0WR47"/>
<dbReference type="PaxDb" id="39947-A0A0P0WR47"/>
<accession>A0A0P0WR47</accession>
<dbReference type="EMBL" id="AP014961">
    <property type="protein sequence ID" value="BAS95412.1"/>
    <property type="molecule type" value="Genomic_DNA"/>
</dbReference>
<evidence type="ECO:0000313" key="1">
    <source>
        <dbReference type="EMBL" id="BAS95412.1"/>
    </source>
</evidence>
<organism evidence="1 2">
    <name type="scientific">Oryza sativa subsp. japonica</name>
    <name type="common">Rice</name>
    <dbReference type="NCBI Taxonomy" id="39947"/>
    <lineage>
        <taxon>Eukaryota</taxon>
        <taxon>Viridiplantae</taxon>
        <taxon>Streptophyta</taxon>
        <taxon>Embryophyta</taxon>
        <taxon>Tracheophyta</taxon>
        <taxon>Spermatophyta</taxon>
        <taxon>Magnoliopsida</taxon>
        <taxon>Liliopsida</taxon>
        <taxon>Poales</taxon>
        <taxon>Poaceae</taxon>
        <taxon>BOP clade</taxon>
        <taxon>Oryzoideae</taxon>
        <taxon>Oryzeae</taxon>
        <taxon>Oryzinae</taxon>
        <taxon>Oryza</taxon>
        <taxon>Oryza sativa</taxon>
    </lineage>
</organism>
<reference evidence="1 2" key="3">
    <citation type="journal article" date="2013" name="Rice">
        <title>Improvement of the Oryza sativa Nipponbare reference genome using next generation sequence and optical map data.</title>
        <authorList>
            <person name="Kawahara Y."/>
            <person name="de la Bastide M."/>
            <person name="Hamilton J.P."/>
            <person name="Kanamori H."/>
            <person name="McCombie W.R."/>
            <person name="Ouyang S."/>
            <person name="Schwartz D.C."/>
            <person name="Tanaka T."/>
            <person name="Wu J."/>
            <person name="Zhou S."/>
            <person name="Childs K.L."/>
            <person name="Davidson R.M."/>
            <person name="Lin H."/>
            <person name="Quesada-Ocampo L."/>
            <person name="Vaillancourt B."/>
            <person name="Sakai H."/>
            <person name="Lee S.S."/>
            <person name="Kim J."/>
            <person name="Numa H."/>
            <person name="Itoh T."/>
            <person name="Buell C.R."/>
            <person name="Matsumoto T."/>
        </authorList>
    </citation>
    <scope>NUCLEOTIDE SEQUENCE [LARGE SCALE GENOMIC DNA]</scope>
    <source>
        <strain evidence="2">cv. Nipponbare</strain>
    </source>
</reference>
<proteinExistence type="predicted"/>